<dbReference type="InterPro" id="IPR023013">
    <property type="entry name" value="AGPR_AS"/>
</dbReference>
<keyword evidence="3" id="KW-0055">Arginine biosynthesis</keyword>
<dbReference type="GO" id="GO:0006526">
    <property type="term" value="P:L-arginine biosynthetic process"/>
    <property type="evidence" value="ECO:0007669"/>
    <property type="project" value="UniProtKB-UniPathway"/>
</dbReference>
<dbReference type="AlphaFoldDB" id="M1VE69"/>
<dbReference type="NCBIfam" id="TIGR01850">
    <property type="entry name" value="argC"/>
    <property type="match status" value="1"/>
</dbReference>
<evidence type="ECO:0000256" key="8">
    <source>
        <dbReference type="PROSITE-ProRule" id="PRU10010"/>
    </source>
</evidence>
<dbReference type="InterPro" id="IPR036291">
    <property type="entry name" value="NAD(P)-bd_dom_sf"/>
</dbReference>
<reference evidence="10 11" key="2">
    <citation type="journal article" date="2007" name="BMC Biol.">
        <title>A 100%-complete sequence reveals unusually simple genomic features in the hot-spring red alga Cyanidioschyzon merolae.</title>
        <authorList>
            <person name="Nozaki H."/>
            <person name="Takano H."/>
            <person name="Misumi O."/>
            <person name="Terasawa K."/>
            <person name="Matsuzaki M."/>
            <person name="Maruyama S."/>
            <person name="Nishida K."/>
            <person name="Yagisawa F."/>
            <person name="Yoshida Y."/>
            <person name="Fujiwara T."/>
            <person name="Takio S."/>
            <person name="Tamura K."/>
            <person name="Chung S.J."/>
            <person name="Nakamura S."/>
            <person name="Kuroiwa H."/>
            <person name="Tanaka K."/>
            <person name="Sato N."/>
            <person name="Kuroiwa T."/>
        </authorList>
    </citation>
    <scope>NUCLEOTIDE SEQUENCE [LARGE SCALE GENOMIC DNA]</scope>
    <source>
        <strain evidence="10 11">10D</strain>
    </source>
</reference>
<reference evidence="10 11" key="1">
    <citation type="journal article" date="2004" name="Nature">
        <title>Genome sequence of the ultrasmall unicellular red alga Cyanidioschyzon merolae 10D.</title>
        <authorList>
            <person name="Matsuzaki M."/>
            <person name="Misumi O."/>
            <person name="Shin-i T."/>
            <person name="Maruyama S."/>
            <person name="Takahara M."/>
            <person name="Miyagishima S."/>
            <person name="Mori T."/>
            <person name="Nishida K."/>
            <person name="Yagisawa F."/>
            <person name="Nishida K."/>
            <person name="Yoshida Y."/>
            <person name="Nishimura Y."/>
            <person name="Nakao S."/>
            <person name="Kobayashi T."/>
            <person name="Momoyama Y."/>
            <person name="Higashiyama T."/>
            <person name="Minoda A."/>
            <person name="Sano M."/>
            <person name="Nomoto H."/>
            <person name="Oishi K."/>
            <person name="Hayashi H."/>
            <person name="Ohta F."/>
            <person name="Nishizaka S."/>
            <person name="Haga S."/>
            <person name="Miura S."/>
            <person name="Morishita T."/>
            <person name="Kabeya Y."/>
            <person name="Terasawa K."/>
            <person name="Suzuki Y."/>
            <person name="Ishii Y."/>
            <person name="Asakawa S."/>
            <person name="Takano H."/>
            <person name="Ohta N."/>
            <person name="Kuroiwa H."/>
            <person name="Tanaka K."/>
            <person name="Shimizu N."/>
            <person name="Sugano S."/>
            <person name="Sato N."/>
            <person name="Nozaki H."/>
            <person name="Ogasawara N."/>
            <person name="Kohara Y."/>
            <person name="Kuroiwa T."/>
        </authorList>
    </citation>
    <scope>NUCLEOTIDE SEQUENCE [LARGE SCALE GENOMIC DNA]</scope>
    <source>
        <strain evidence="10 11">10D</strain>
    </source>
</reference>
<keyword evidence="11" id="KW-1185">Reference proteome</keyword>
<dbReference type="UniPathway" id="UPA00068">
    <property type="reaction ID" value="UER00108"/>
</dbReference>
<dbReference type="Proteomes" id="UP000007014">
    <property type="component" value="Chromosome 14"/>
</dbReference>
<keyword evidence="4" id="KW-0028">Amino-acid biosynthesis</keyword>
<organism evidence="10 11">
    <name type="scientific">Cyanidioschyzon merolae (strain NIES-3377 / 10D)</name>
    <name type="common">Unicellular red alga</name>
    <dbReference type="NCBI Taxonomy" id="280699"/>
    <lineage>
        <taxon>Eukaryota</taxon>
        <taxon>Rhodophyta</taxon>
        <taxon>Bangiophyceae</taxon>
        <taxon>Cyanidiales</taxon>
        <taxon>Cyanidiaceae</taxon>
        <taxon>Cyanidioschyzon</taxon>
    </lineage>
</organism>
<dbReference type="OMA" id="PHLTPMI"/>
<dbReference type="HOGENOM" id="CLU_006384_0_1_1"/>
<evidence type="ECO:0000256" key="2">
    <source>
        <dbReference type="ARBA" id="ARBA00013072"/>
    </source>
</evidence>
<dbReference type="GeneID" id="16995287"/>
<dbReference type="Pfam" id="PF22698">
    <property type="entry name" value="Semialdhyde_dhC_1"/>
    <property type="match status" value="1"/>
</dbReference>
<feature type="active site" evidence="8">
    <location>
        <position position="224"/>
    </location>
</feature>
<evidence type="ECO:0000256" key="7">
    <source>
        <dbReference type="ARBA" id="ARBA00050557"/>
    </source>
</evidence>
<name>M1VE69_CYAM1</name>
<dbReference type="GO" id="GO:0003942">
    <property type="term" value="F:N-acetyl-gamma-glutamyl-phosphate reductase activity"/>
    <property type="evidence" value="ECO:0007669"/>
    <property type="project" value="UniProtKB-EC"/>
</dbReference>
<dbReference type="Gramene" id="CMN048CT">
    <property type="protein sequence ID" value="CMN048CT"/>
    <property type="gene ID" value="CMN048C"/>
</dbReference>
<dbReference type="PANTHER" id="PTHR32338:SF10">
    <property type="entry name" value="N-ACETYL-GAMMA-GLUTAMYL-PHOSPHATE REDUCTASE, CHLOROPLASTIC-RELATED"/>
    <property type="match status" value="1"/>
</dbReference>
<dbReference type="InterPro" id="IPR058924">
    <property type="entry name" value="AGPR_dimerisation_dom"/>
</dbReference>
<sequence length="424" mass="46219">MFLHVTRCSSFQERDYVRSTRNQCQTPGFLSSRRRFRSAKRFDLQSATTGFAEGTRQAVAILGAAGYTGSELVRLLLRHPHVEIKALSGTERTRGRPYGQVYPQYAFESIISANGKQGPSPVRSLPPLCLTEEVDFSQVDTVFCCLPHATTQSIVTSILQSAVGRTPRVIDLSADFRLADVHTYAHWYGTPHRAPDLQAEAVYGLTEFARADIRSARLVANPGCYPTGAQLALVPLIRAQLIALDDVIIDAKSGVTGAGRSAKEANLFCEVTEGMHAYAVANHRHAPEIEQGLSRAAGLGNSGVVVNFTPHLVPMARGILETIYVRCQAGVTPGDLRACLEQAYGEEKFVHVLADPQQVPQTRYVRGSNHVVMNVFPDRLQGRAILVVAFDNIVKGASGQAVQNMNVMMGIPEHTALEQGPLFP</sequence>
<dbReference type="InterPro" id="IPR000706">
    <property type="entry name" value="AGPR_type-1"/>
</dbReference>
<dbReference type="SUPFAM" id="SSF51735">
    <property type="entry name" value="NAD(P)-binding Rossmann-fold domains"/>
    <property type="match status" value="1"/>
</dbReference>
<evidence type="ECO:0000256" key="1">
    <source>
        <dbReference type="ARBA" id="ARBA00004862"/>
    </source>
</evidence>
<keyword evidence="6" id="KW-0560">Oxidoreductase</keyword>
<dbReference type="RefSeq" id="XP_005537218.1">
    <property type="nucleotide sequence ID" value="XM_005537161.1"/>
</dbReference>
<dbReference type="InterPro" id="IPR050085">
    <property type="entry name" value="AGPR"/>
</dbReference>
<feature type="domain" description="Semialdehyde dehydrogenase NAD-binding" evidence="9">
    <location>
        <begin position="58"/>
        <end position="216"/>
    </location>
</feature>
<dbReference type="eggNOG" id="KOG4354">
    <property type="taxonomic scope" value="Eukaryota"/>
</dbReference>
<dbReference type="EC" id="1.2.1.38" evidence="2"/>
<dbReference type="GO" id="GO:0070401">
    <property type="term" value="F:NADP+ binding"/>
    <property type="evidence" value="ECO:0007669"/>
    <property type="project" value="InterPro"/>
</dbReference>
<proteinExistence type="inferred from homology"/>
<dbReference type="PANTHER" id="PTHR32338">
    <property type="entry name" value="N-ACETYL-GAMMA-GLUTAMYL-PHOSPHATE REDUCTASE, CHLOROPLASTIC-RELATED-RELATED"/>
    <property type="match status" value="1"/>
</dbReference>
<dbReference type="SMART" id="SM00859">
    <property type="entry name" value="Semialdhyde_dh"/>
    <property type="match status" value="1"/>
</dbReference>
<dbReference type="HAMAP" id="MF_00150">
    <property type="entry name" value="ArgC_type1"/>
    <property type="match status" value="1"/>
</dbReference>
<dbReference type="FunFam" id="3.30.360.10:FF:000014">
    <property type="entry name" value="N-acetyl-gamma-glutamyl-phosphate reductase"/>
    <property type="match status" value="1"/>
</dbReference>
<dbReference type="CDD" id="cd23934">
    <property type="entry name" value="AGPR_1_C"/>
    <property type="match status" value="1"/>
</dbReference>
<dbReference type="Pfam" id="PF01118">
    <property type="entry name" value="Semialdhyde_dh"/>
    <property type="match status" value="1"/>
</dbReference>
<evidence type="ECO:0000256" key="5">
    <source>
        <dbReference type="ARBA" id="ARBA00022857"/>
    </source>
</evidence>
<dbReference type="KEGG" id="cme:CYME_CMN048C"/>
<dbReference type="InterPro" id="IPR000534">
    <property type="entry name" value="Semialdehyde_DH_NAD-bd"/>
</dbReference>
<dbReference type="EMBL" id="AP006496">
    <property type="protein sequence ID" value="BAM81182.1"/>
    <property type="molecule type" value="Genomic_DNA"/>
</dbReference>
<comment type="pathway">
    <text evidence="1">Amino-acid biosynthesis; L-arginine biosynthesis; N(2)-acetyl-L-ornithine from L-glutamate: step 3/4.</text>
</comment>
<evidence type="ECO:0000259" key="9">
    <source>
        <dbReference type="SMART" id="SM00859"/>
    </source>
</evidence>
<dbReference type="CDD" id="cd17895">
    <property type="entry name" value="AGPR_1_N"/>
    <property type="match status" value="1"/>
</dbReference>
<dbReference type="Gene3D" id="3.40.50.720">
    <property type="entry name" value="NAD(P)-binding Rossmann-like Domain"/>
    <property type="match status" value="1"/>
</dbReference>
<accession>M1VE69</accession>
<evidence type="ECO:0000313" key="11">
    <source>
        <dbReference type="Proteomes" id="UP000007014"/>
    </source>
</evidence>
<gene>
    <name evidence="10" type="ORF">CYME_CMN048C</name>
</gene>
<evidence type="ECO:0000256" key="4">
    <source>
        <dbReference type="ARBA" id="ARBA00022605"/>
    </source>
</evidence>
<dbReference type="GO" id="GO:0051287">
    <property type="term" value="F:NAD binding"/>
    <property type="evidence" value="ECO:0007669"/>
    <property type="project" value="InterPro"/>
</dbReference>
<dbReference type="SUPFAM" id="SSF55347">
    <property type="entry name" value="Glyceraldehyde-3-phosphate dehydrogenase-like, C-terminal domain"/>
    <property type="match status" value="1"/>
</dbReference>
<comment type="catalytic activity">
    <reaction evidence="7">
        <text>N-acetyl-L-glutamate 5-semialdehyde + phosphate + NADP(+) = N-acetyl-L-glutamyl 5-phosphate + NADPH + H(+)</text>
        <dbReference type="Rhea" id="RHEA:21588"/>
        <dbReference type="ChEBI" id="CHEBI:15378"/>
        <dbReference type="ChEBI" id="CHEBI:29123"/>
        <dbReference type="ChEBI" id="CHEBI:43474"/>
        <dbReference type="ChEBI" id="CHEBI:57783"/>
        <dbReference type="ChEBI" id="CHEBI:57936"/>
        <dbReference type="ChEBI" id="CHEBI:58349"/>
        <dbReference type="EC" id="1.2.1.38"/>
    </reaction>
</comment>
<evidence type="ECO:0000256" key="3">
    <source>
        <dbReference type="ARBA" id="ARBA00022571"/>
    </source>
</evidence>
<evidence type="ECO:0000313" key="10">
    <source>
        <dbReference type="EMBL" id="BAM81182.1"/>
    </source>
</evidence>
<evidence type="ECO:0000256" key="6">
    <source>
        <dbReference type="ARBA" id="ARBA00023002"/>
    </source>
</evidence>
<keyword evidence="5" id="KW-0521">NADP</keyword>
<dbReference type="OrthoDB" id="438291at2759"/>
<protein>
    <recommendedName>
        <fullName evidence="2">N-acetyl-gamma-glutamyl-phosphate reductase</fullName>
        <ecNumber evidence="2">1.2.1.38</ecNumber>
    </recommendedName>
</protein>
<dbReference type="STRING" id="280699.M1VE69"/>
<dbReference type="PROSITE" id="PS01224">
    <property type="entry name" value="ARGC"/>
    <property type="match status" value="1"/>
</dbReference>
<dbReference type="Gene3D" id="3.30.360.10">
    <property type="entry name" value="Dihydrodipicolinate Reductase, domain 2"/>
    <property type="match status" value="1"/>
</dbReference>